<dbReference type="InterPro" id="IPR056884">
    <property type="entry name" value="NPHP3-like_N"/>
</dbReference>
<name>A0AAD4HW68_9PEZI</name>
<evidence type="ECO:0000313" key="5">
    <source>
        <dbReference type="Proteomes" id="UP001197093"/>
    </source>
</evidence>
<reference evidence="4" key="1">
    <citation type="submission" date="2023-02" db="EMBL/GenBank/DDBJ databases">
        <authorList>
            <person name="Palmer J.M."/>
        </authorList>
    </citation>
    <scope>NUCLEOTIDE SEQUENCE</scope>
    <source>
        <strain evidence="4">FW57</strain>
    </source>
</reference>
<dbReference type="PANTHER" id="PTHR10039">
    <property type="entry name" value="AMELOGENIN"/>
    <property type="match status" value="1"/>
</dbReference>
<dbReference type="AlphaFoldDB" id="A0AAD4HW68"/>
<dbReference type="Proteomes" id="UP001197093">
    <property type="component" value="Unassembled WGS sequence"/>
</dbReference>
<dbReference type="PANTHER" id="PTHR10039:SF5">
    <property type="entry name" value="NACHT DOMAIN-CONTAINING PROTEIN"/>
    <property type="match status" value="1"/>
</dbReference>
<evidence type="ECO:0000313" key="4">
    <source>
        <dbReference type="EMBL" id="KAG7289249.1"/>
    </source>
</evidence>
<keyword evidence="1" id="KW-0677">Repeat</keyword>
<accession>A0AAD4HW68</accession>
<dbReference type="InterPro" id="IPR027417">
    <property type="entry name" value="P-loop_NTPase"/>
</dbReference>
<organism evidence="4 5">
    <name type="scientific">Staphylotrichum longicolle</name>
    <dbReference type="NCBI Taxonomy" id="669026"/>
    <lineage>
        <taxon>Eukaryota</taxon>
        <taxon>Fungi</taxon>
        <taxon>Dikarya</taxon>
        <taxon>Ascomycota</taxon>
        <taxon>Pezizomycotina</taxon>
        <taxon>Sordariomycetes</taxon>
        <taxon>Sordariomycetidae</taxon>
        <taxon>Sordariales</taxon>
        <taxon>Chaetomiaceae</taxon>
        <taxon>Staphylotrichum</taxon>
    </lineage>
</organism>
<protein>
    <recommendedName>
        <fullName evidence="6">NACHT domain-containing protein</fullName>
    </recommendedName>
</protein>
<dbReference type="InterPro" id="IPR056693">
    <property type="entry name" value="DUF7791"/>
</dbReference>
<sequence length="899" mass="103791">MADPATIIGLTSSIITFVDFGVKAVRLAKSVRDAHGAAPEVQELERIAGDIRAFSDGIIRRRPAGTALAADEARMVRMATECINLTNELRPLLATLRVRDEAWSKTMEEHDSAISSELRALGQLQRDLGIRYDTRLDSIQGQIVRLVEQTELAAQQEQAARLAQLVQLRECLASFEAERALRRQQSVFIKSLHFPEIHRRWDHIPRADESTNAWLFDPKKTKFLKWLESGRGIFWITGKAGSGKSTLMKFASEHPETERALTRWAKPAKPCAPSFFFWNQGFEMQKSQVGLLQSLIYHIVRSHPAIIPQVCPERLNHERWEIDELKSLLRKILSLPESEFPVKFCFFIDGLDEYSGNEEELVKVLAILEDATYSHVKLCISTRPRIVLDREYKDRRETPLDIQEFTRDDMKTYVQSKLETNNKFRELQATSRPACDRLLRQIADQAQGVWLWVTLVTHDLVHAVNRSENVRTLERILNQFPRDLEAYFAHIIQGIKPNFKEEMAQFFLITVEELQPLPLFAFSLLDREKGDPNYAISARLLPLGDAEVEEVDERWKGRMHNRCGDLLIVDEGRHPTFLLHPVDFLHRTVREFLREFYYEKLQSELPAGSDFKPLVSLCRMMLFLLKSLDPVELRNSASITQLMKIVDELLYYAYEAEKRDPSPEPNQALVAVLDEMDRTNAHHARAMRNHWTHMRDSPTTRGYDEYREGGHCSFLALAVQSRLVKYVRTKLRSDPKRIRKAGRPLLDYALRPRRVTPISMPYHSEREETSIDIDMVRLLLDHGADPNQKVHLNDGRTVWALFLVSCYEMAQRGEAAARLRAVWVRVSELLITSGADMDAWIENDDSHGVRNFSVMTVTGLLESIFGEDEARRLVSLAIDRRAKHQGHRWYSSLWSLWRK</sequence>
<dbReference type="Gene3D" id="3.40.50.300">
    <property type="entry name" value="P-loop containing nucleotide triphosphate hydrolases"/>
    <property type="match status" value="1"/>
</dbReference>
<dbReference type="Pfam" id="PF24883">
    <property type="entry name" value="NPHP3_N"/>
    <property type="match status" value="1"/>
</dbReference>
<gene>
    <name evidence="4" type="ORF">NEMBOFW57_005614</name>
</gene>
<comment type="caution">
    <text evidence="4">The sequence shown here is derived from an EMBL/GenBank/DDBJ whole genome shotgun (WGS) entry which is preliminary data.</text>
</comment>
<feature type="domain" description="DUF7791" evidence="3">
    <location>
        <begin position="495"/>
        <end position="632"/>
    </location>
</feature>
<evidence type="ECO:0008006" key="6">
    <source>
        <dbReference type="Google" id="ProtNLM"/>
    </source>
</evidence>
<dbReference type="Gene3D" id="1.25.40.20">
    <property type="entry name" value="Ankyrin repeat-containing domain"/>
    <property type="match status" value="1"/>
</dbReference>
<dbReference type="SUPFAM" id="SSF52540">
    <property type="entry name" value="P-loop containing nucleoside triphosphate hydrolases"/>
    <property type="match status" value="1"/>
</dbReference>
<proteinExistence type="predicted"/>
<evidence type="ECO:0000259" key="3">
    <source>
        <dbReference type="Pfam" id="PF25053"/>
    </source>
</evidence>
<dbReference type="InterPro" id="IPR036770">
    <property type="entry name" value="Ankyrin_rpt-contain_sf"/>
</dbReference>
<feature type="domain" description="Nephrocystin 3-like N-terminal" evidence="2">
    <location>
        <begin position="211"/>
        <end position="383"/>
    </location>
</feature>
<evidence type="ECO:0000256" key="1">
    <source>
        <dbReference type="ARBA" id="ARBA00022737"/>
    </source>
</evidence>
<keyword evidence="5" id="KW-1185">Reference proteome</keyword>
<evidence type="ECO:0000259" key="2">
    <source>
        <dbReference type="Pfam" id="PF24883"/>
    </source>
</evidence>
<dbReference type="Pfam" id="PF25053">
    <property type="entry name" value="DUF7791"/>
    <property type="match status" value="1"/>
</dbReference>
<dbReference type="EMBL" id="JAHCVI010000002">
    <property type="protein sequence ID" value="KAG7289249.1"/>
    <property type="molecule type" value="Genomic_DNA"/>
</dbReference>